<reference evidence="1" key="2">
    <citation type="journal article" date="2022" name="New Phytol.">
        <title>Evolutionary transition to the ectomycorrhizal habit in the genomes of a hyperdiverse lineage of mushroom-forming fungi.</title>
        <authorList>
            <person name="Looney B."/>
            <person name="Miyauchi S."/>
            <person name="Morin E."/>
            <person name="Drula E."/>
            <person name="Courty P.E."/>
            <person name="Kohler A."/>
            <person name="Kuo A."/>
            <person name="LaButti K."/>
            <person name="Pangilinan J."/>
            <person name="Lipzen A."/>
            <person name="Riley R."/>
            <person name="Andreopoulos W."/>
            <person name="He G."/>
            <person name="Johnson J."/>
            <person name="Nolan M."/>
            <person name="Tritt A."/>
            <person name="Barry K.W."/>
            <person name="Grigoriev I.V."/>
            <person name="Nagy L.G."/>
            <person name="Hibbett D."/>
            <person name="Henrissat B."/>
            <person name="Matheny P.B."/>
            <person name="Labbe J."/>
            <person name="Martin F.M."/>
        </authorList>
    </citation>
    <scope>NUCLEOTIDE SEQUENCE</scope>
    <source>
        <strain evidence="1">HHB10654</strain>
    </source>
</reference>
<keyword evidence="2" id="KW-1185">Reference proteome</keyword>
<reference evidence="1" key="1">
    <citation type="submission" date="2021-03" db="EMBL/GenBank/DDBJ databases">
        <authorList>
            <consortium name="DOE Joint Genome Institute"/>
            <person name="Ahrendt S."/>
            <person name="Looney B.P."/>
            <person name="Miyauchi S."/>
            <person name="Morin E."/>
            <person name="Drula E."/>
            <person name="Courty P.E."/>
            <person name="Chicoki N."/>
            <person name="Fauchery L."/>
            <person name="Kohler A."/>
            <person name="Kuo A."/>
            <person name="Labutti K."/>
            <person name="Pangilinan J."/>
            <person name="Lipzen A."/>
            <person name="Riley R."/>
            <person name="Andreopoulos W."/>
            <person name="He G."/>
            <person name="Johnson J."/>
            <person name="Barry K.W."/>
            <person name="Grigoriev I.V."/>
            <person name="Nagy L."/>
            <person name="Hibbett D."/>
            <person name="Henrissat B."/>
            <person name="Matheny P.B."/>
            <person name="Labbe J."/>
            <person name="Martin F."/>
        </authorList>
    </citation>
    <scope>NUCLEOTIDE SEQUENCE</scope>
    <source>
        <strain evidence="1">HHB10654</strain>
    </source>
</reference>
<gene>
    <name evidence="1" type="ORF">BV25DRAFT_1992016</name>
</gene>
<protein>
    <submittedName>
        <fullName evidence="1">Uncharacterized protein</fullName>
    </submittedName>
</protein>
<name>A0ACB8SZL2_9AGAM</name>
<evidence type="ECO:0000313" key="1">
    <source>
        <dbReference type="EMBL" id="KAI0061668.1"/>
    </source>
</evidence>
<dbReference type="EMBL" id="MU277211">
    <property type="protein sequence ID" value="KAI0061668.1"/>
    <property type="molecule type" value="Genomic_DNA"/>
</dbReference>
<accession>A0ACB8SZL2</accession>
<comment type="caution">
    <text evidence="1">The sequence shown here is derived from an EMBL/GenBank/DDBJ whole genome shotgun (WGS) entry which is preliminary data.</text>
</comment>
<sequence length="531" mass="58624">MVSSLLVEALSSPTDVLNDLYEYQDKTALGDFPQTVTKHFSDIFRTDEAFSEIPALTTARSLSSYRDRALVRFRAMVQDTSPAPEMYLSKLKSGKCGGWGLFDTLKGDGKEEELDYADLRDCTVAWAVSVPGESEWYAKSLDGECDGTDGPVQEPPRSHKFPIPKEPHIGVQIKIYNVLGNDTPKTAEVLNFVGILTSEPLHTESDVSIDVPTLHVLFTRQHTLGITSGVDTVRVVDEPVPNSEDRRQDLINWIAEEALGGDLDAAEWVLLTCIARVQSRTRSLHPPSLTLSHFPSASTSTSTPTPTLSHVLALLLPLSLSVHLSLDLLNRVPFVPESKDEDLHSGLLQLSPGTTIVINESGVQEGQLIERGVLNVLAVQNVMTSQTLSYKFPFSEFSFPTDVNFIVLSQGSKSALWKTDFTLPLDSPTSNEFYKTASEIRLPPAETLAAFRQLIVSAKTGKIEVGESTSQHIQDEFVQERKADSSVSSDDLKQAISVARLIGLSMQEKEVNIKVWERAKELEKRRKARFA</sequence>
<evidence type="ECO:0000313" key="2">
    <source>
        <dbReference type="Proteomes" id="UP000814140"/>
    </source>
</evidence>
<dbReference type="Proteomes" id="UP000814140">
    <property type="component" value="Unassembled WGS sequence"/>
</dbReference>
<proteinExistence type="predicted"/>
<organism evidence="1 2">
    <name type="scientific">Artomyces pyxidatus</name>
    <dbReference type="NCBI Taxonomy" id="48021"/>
    <lineage>
        <taxon>Eukaryota</taxon>
        <taxon>Fungi</taxon>
        <taxon>Dikarya</taxon>
        <taxon>Basidiomycota</taxon>
        <taxon>Agaricomycotina</taxon>
        <taxon>Agaricomycetes</taxon>
        <taxon>Russulales</taxon>
        <taxon>Auriscalpiaceae</taxon>
        <taxon>Artomyces</taxon>
    </lineage>
</organism>